<keyword evidence="3" id="KW-1185">Reference proteome</keyword>
<sequence>VPVGVDEPCEPGMACIDLYEPVCGADGKTYGNSCEFEVWTCGKIALAYKGSC</sequence>
<proteinExistence type="predicted"/>
<dbReference type="InterPro" id="IPR036058">
    <property type="entry name" value="Kazal_dom_sf"/>
</dbReference>
<feature type="domain" description="Kazal-like" evidence="1">
    <location>
        <begin position="3"/>
        <end position="52"/>
    </location>
</feature>
<protein>
    <recommendedName>
        <fullName evidence="1">Kazal-like domain-containing protein</fullName>
    </recommendedName>
</protein>
<dbReference type="Gene3D" id="3.30.60.30">
    <property type="match status" value="1"/>
</dbReference>
<feature type="non-terminal residue" evidence="2">
    <location>
        <position position="1"/>
    </location>
</feature>
<evidence type="ECO:0000259" key="1">
    <source>
        <dbReference type="PROSITE" id="PS51465"/>
    </source>
</evidence>
<dbReference type="InterPro" id="IPR002350">
    <property type="entry name" value="Kazal_dom"/>
</dbReference>
<gene>
    <name evidence="2" type="ORF">CUNI_LOCUS7106</name>
</gene>
<evidence type="ECO:0000313" key="2">
    <source>
        <dbReference type="EMBL" id="CAG5121548.1"/>
    </source>
</evidence>
<dbReference type="Pfam" id="PF07648">
    <property type="entry name" value="Kazal_2"/>
    <property type="match status" value="1"/>
</dbReference>
<dbReference type="Proteomes" id="UP000678393">
    <property type="component" value="Unassembled WGS sequence"/>
</dbReference>
<dbReference type="SUPFAM" id="SSF100895">
    <property type="entry name" value="Kazal-type serine protease inhibitors"/>
    <property type="match status" value="1"/>
</dbReference>
<evidence type="ECO:0000313" key="3">
    <source>
        <dbReference type="Proteomes" id="UP000678393"/>
    </source>
</evidence>
<organism evidence="2 3">
    <name type="scientific">Candidula unifasciata</name>
    <dbReference type="NCBI Taxonomy" id="100452"/>
    <lineage>
        <taxon>Eukaryota</taxon>
        <taxon>Metazoa</taxon>
        <taxon>Spiralia</taxon>
        <taxon>Lophotrochozoa</taxon>
        <taxon>Mollusca</taxon>
        <taxon>Gastropoda</taxon>
        <taxon>Heterobranchia</taxon>
        <taxon>Euthyneura</taxon>
        <taxon>Panpulmonata</taxon>
        <taxon>Eupulmonata</taxon>
        <taxon>Stylommatophora</taxon>
        <taxon>Helicina</taxon>
        <taxon>Helicoidea</taxon>
        <taxon>Geomitridae</taxon>
        <taxon>Candidula</taxon>
    </lineage>
</organism>
<name>A0A8S3YZH6_9EUPU</name>
<dbReference type="CDD" id="cd00104">
    <property type="entry name" value="KAZAL_FS"/>
    <property type="match status" value="1"/>
</dbReference>
<comment type="caution">
    <text evidence="2">The sequence shown here is derived from an EMBL/GenBank/DDBJ whole genome shotgun (WGS) entry which is preliminary data.</text>
</comment>
<dbReference type="EMBL" id="CAJHNH020001112">
    <property type="protein sequence ID" value="CAG5121548.1"/>
    <property type="molecule type" value="Genomic_DNA"/>
</dbReference>
<dbReference type="SMART" id="SM00280">
    <property type="entry name" value="KAZAL"/>
    <property type="match status" value="1"/>
</dbReference>
<dbReference type="PROSITE" id="PS51465">
    <property type="entry name" value="KAZAL_2"/>
    <property type="match status" value="1"/>
</dbReference>
<reference evidence="2" key="1">
    <citation type="submission" date="2021-04" db="EMBL/GenBank/DDBJ databases">
        <authorList>
            <consortium name="Molecular Ecology Group"/>
        </authorList>
    </citation>
    <scope>NUCLEOTIDE SEQUENCE</scope>
</reference>
<dbReference type="OrthoDB" id="88853at2759"/>
<dbReference type="AlphaFoldDB" id="A0A8S3YZH6"/>
<accession>A0A8S3YZH6</accession>